<evidence type="ECO:0000256" key="1">
    <source>
        <dbReference type="SAM" id="SignalP"/>
    </source>
</evidence>
<gene>
    <name evidence="2" type="ORF">PPACK8108_LOCUS6233</name>
</gene>
<keyword evidence="3" id="KW-1185">Reference proteome</keyword>
<accession>A0AAV0ATB8</accession>
<dbReference type="EMBL" id="CALTRL010001196">
    <property type="protein sequence ID" value="CAH7671457.1"/>
    <property type="molecule type" value="Genomic_DNA"/>
</dbReference>
<feature type="chain" id="PRO_5043336782" evidence="1">
    <location>
        <begin position="27"/>
        <end position="87"/>
    </location>
</feature>
<name>A0AAV0ATB8_PHAPC</name>
<comment type="caution">
    <text evidence="2">The sequence shown here is derived from an EMBL/GenBank/DDBJ whole genome shotgun (WGS) entry which is preliminary data.</text>
</comment>
<sequence length="87" mass="10087">MYSKVFKLYLFFIAVAILAVFKGATASAAEKDNMPFKESPSHSHTLEYGSCSDHKFECENVHKRYNKCPDHCKRCDYCHYEGNKLKK</sequence>
<dbReference type="AlphaFoldDB" id="A0AAV0ATB8"/>
<evidence type="ECO:0000313" key="2">
    <source>
        <dbReference type="EMBL" id="CAH7671457.1"/>
    </source>
</evidence>
<protein>
    <submittedName>
        <fullName evidence="2">Uncharacterized protein</fullName>
    </submittedName>
</protein>
<reference evidence="2" key="1">
    <citation type="submission" date="2022-06" db="EMBL/GenBank/DDBJ databases">
        <authorList>
            <consortium name="SYNGENTA / RWTH Aachen University"/>
        </authorList>
    </citation>
    <scope>NUCLEOTIDE SEQUENCE</scope>
</reference>
<keyword evidence="1" id="KW-0732">Signal</keyword>
<evidence type="ECO:0000313" key="3">
    <source>
        <dbReference type="Proteomes" id="UP001153365"/>
    </source>
</evidence>
<proteinExistence type="predicted"/>
<feature type="signal peptide" evidence="1">
    <location>
        <begin position="1"/>
        <end position="26"/>
    </location>
</feature>
<dbReference type="Proteomes" id="UP001153365">
    <property type="component" value="Unassembled WGS sequence"/>
</dbReference>
<organism evidence="2 3">
    <name type="scientific">Phakopsora pachyrhizi</name>
    <name type="common">Asian soybean rust disease fungus</name>
    <dbReference type="NCBI Taxonomy" id="170000"/>
    <lineage>
        <taxon>Eukaryota</taxon>
        <taxon>Fungi</taxon>
        <taxon>Dikarya</taxon>
        <taxon>Basidiomycota</taxon>
        <taxon>Pucciniomycotina</taxon>
        <taxon>Pucciniomycetes</taxon>
        <taxon>Pucciniales</taxon>
        <taxon>Phakopsoraceae</taxon>
        <taxon>Phakopsora</taxon>
    </lineage>
</organism>